<dbReference type="GO" id="GO:0055085">
    <property type="term" value="P:transmembrane transport"/>
    <property type="evidence" value="ECO:0007669"/>
    <property type="project" value="InterPro"/>
</dbReference>
<gene>
    <name evidence="9" type="ORF">BJY17_001077</name>
</gene>
<keyword evidence="10" id="KW-1185">Reference proteome</keyword>
<dbReference type="InterPro" id="IPR025966">
    <property type="entry name" value="OppC_N"/>
</dbReference>
<dbReference type="Pfam" id="PF00528">
    <property type="entry name" value="BPD_transp_1"/>
    <property type="match status" value="1"/>
</dbReference>
<feature type="transmembrane region" description="Helical" evidence="7">
    <location>
        <begin position="223"/>
        <end position="253"/>
    </location>
</feature>
<dbReference type="AlphaFoldDB" id="A0A852WVM2"/>
<dbReference type="InterPro" id="IPR035906">
    <property type="entry name" value="MetI-like_sf"/>
</dbReference>
<keyword evidence="4 7" id="KW-0812">Transmembrane</keyword>
<feature type="transmembrane region" description="Helical" evidence="7">
    <location>
        <begin position="273"/>
        <end position="296"/>
    </location>
</feature>
<feature type="domain" description="ABC transmembrane type-1" evidence="8">
    <location>
        <begin position="106"/>
        <end position="297"/>
    </location>
</feature>
<keyword evidence="5 7" id="KW-1133">Transmembrane helix</keyword>
<name>A0A852WVM2_9MICO</name>
<evidence type="ECO:0000256" key="3">
    <source>
        <dbReference type="ARBA" id="ARBA00022475"/>
    </source>
</evidence>
<evidence type="ECO:0000256" key="4">
    <source>
        <dbReference type="ARBA" id="ARBA00022692"/>
    </source>
</evidence>
<evidence type="ECO:0000313" key="10">
    <source>
        <dbReference type="Proteomes" id="UP000549066"/>
    </source>
</evidence>
<evidence type="ECO:0000256" key="1">
    <source>
        <dbReference type="ARBA" id="ARBA00004651"/>
    </source>
</evidence>
<dbReference type="Pfam" id="PF12911">
    <property type="entry name" value="OppC_N"/>
    <property type="match status" value="1"/>
</dbReference>
<feature type="transmembrane region" description="Helical" evidence="7">
    <location>
        <begin position="108"/>
        <end position="133"/>
    </location>
</feature>
<protein>
    <submittedName>
        <fullName evidence="9">Peptide/nickel transport system permease protein</fullName>
    </submittedName>
</protein>
<comment type="caution">
    <text evidence="9">The sequence shown here is derived from an EMBL/GenBank/DDBJ whole genome shotgun (WGS) entry which is preliminary data.</text>
</comment>
<dbReference type="CDD" id="cd06261">
    <property type="entry name" value="TM_PBP2"/>
    <property type="match status" value="1"/>
</dbReference>
<dbReference type="GO" id="GO:0005886">
    <property type="term" value="C:plasma membrane"/>
    <property type="evidence" value="ECO:0007669"/>
    <property type="project" value="UniProtKB-SubCell"/>
</dbReference>
<dbReference type="InterPro" id="IPR000515">
    <property type="entry name" value="MetI-like"/>
</dbReference>
<reference evidence="9 10" key="1">
    <citation type="submission" date="2020-07" db="EMBL/GenBank/DDBJ databases">
        <title>Sequencing the genomes of 1000 actinobacteria strains.</title>
        <authorList>
            <person name="Klenk H.-P."/>
        </authorList>
    </citation>
    <scope>NUCLEOTIDE SEQUENCE [LARGE SCALE GENOMIC DNA]</scope>
    <source>
        <strain evidence="9 10">DSM 8598</strain>
    </source>
</reference>
<dbReference type="PANTHER" id="PTHR43386">
    <property type="entry name" value="OLIGOPEPTIDE TRANSPORT SYSTEM PERMEASE PROTEIN APPC"/>
    <property type="match status" value="1"/>
</dbReference>
<evidence type="ECO:0000313" key="9">
    <source>
        <dbReference type="EMBL" id="NYG20330.1"/>
    </source>
</evidence>
<feature type="transmembrane region" description="Helical" evidence="7">
    <location>
        <begin position="38"/>
        <end position="60"/>
    </location>
</feature>
<sequence length="315" mass="32854">MSLMPKTPAAAARASTEVQARGSGRLTLTRLLRDPASIASMIAILLIVAFALCAPLIAAWTGHGPTEQFRETGLTPEGIPVGPNAEFLFGTDQLGRDVLVRLAYGAQVSLLVGVLASIVASVIGIAIGTIAGFSGGVVDTVLSRTMDLVMSVPFLLCAIALVSVLGPSLSLSIAVIVFFSWTGLARVIRGQVLALRHREFVEAARSLGASRTSIMFRDILPNLVVPIIVYTTLMIPAAIVFEATLSFLGLGIVPPTPSWGNMLADAANGSLYLVAWWMVVVPGGALLALTLAFNLLGDGLRDALDPAAVSKGKRA</sequence>
<keyword evidence="2 7" id="KW-0813">Transport</keyword>
<dbReference type="InterPro" id="IPR050366">
    <property type="entry name" value="BP-dependent_transpt_permease"/>
</dbReference>
<feature type="transmembrane region" description="Helical" evidence="7">
    <location>
        <begin position="145"/>
        <end position="165"/>
    </location>
</feature>
<dbReference type="Gene3D" id="1.10.3720.10">
    <property type="entry name" value="MetI-like"/>
    <property type="match status" value="1"/>
</dbReference>
<dbReference type="PROSITE" id="PS50928">
    <property type="entry name" value="ABC_TM1"/>
    <property type="match status" value="1"/>
</dbReference>
<keyword evidence="6 7" id="KW-0472">Membrane</keyword>
<evidence type="ECO:0000259" key="8">
    <source>
        <dbReference type="PROSITE" id="PS50928"/>
    </source>
</evidence>
<organism evidence="9 10">
    <name type="scientific">Agromyces hippuratus</name>
    <dbReference type="NCBI Taxonomy" id="286438"/>
    <lineage>
        <taxon>Bacteria</taxon>
        <taxon>Bacillati</taxon>
        <taxon>Actinomycetota</taxon>
        <taxon>Actinomycetes</taxon>
        <taxon>Micrococcales</taxon>
        <taxon>Microbacteriaceae</taxon>
        <taxon>Agromyces</taxon>
    </lineage>
</organism>
<dbReference type="Proteomes" id="UP000549066">
    <property type="component" value="Unassembled WGS sequence"/>
</dbReference>
<evidence type="ECO:0000256" key="2">
    <source>
        <dbReference type="ARBA" id="ARBA00022448"/>
    </source>
</evidence>
<evidence type="ECO:0000256" key="6">
    <source>
        <dbReference type="ARBA" id="ARBA00023136"/>
    </source>
</evidence>
<evidence type="ECO:0000256" key="7">
    <source>
        <dbReference type="RuleBase" id="RU363032"/>
    </source>
</evidence>
<comment type="similarity">
    <text evidence="7">Belongs to the binding-protein-dependent transport system permease family.</text>
</comment>
<dbReference type="EMBL" id="JACCFI010000001">
    <property type="protein sequence ID" value="NYG20330.1"/>
    <property type="molecule type" value="Genomic_DNA"/>
</dbReference>
<dbReference type="PANTHER" id="PTHR43386:SF1">
    <property type="entry name" value="D,D-DIPEPTIDE TRANSPORT SYSTEM PERMEASE PROTEIN DDPC-RELATED"/>
    <property type="match status" value="1"/>
</dbReference>
<proteinExistence type="inferred from homology"/>
<accession>A0A852WVM2</accession>
<dbReference type="SUPFAM" id="SSF161098">
    <property type="entry name" value="MetI-like"/>
    <property type="match status" value="1"/>
</dbReference>
<comment type="subcellular location">
    <subcellularLocation>
        <location evidence="1 7">Cell membrane</location>
        <topology evidence="1 7">Multi-pass membrane protein</topology>
    </subcellularLocation>
</comment>
<keyword evidence="3" id="KW-1003">Cell membrane</keyword>
<evidence type="ECO:0000256" key="5">
    <source>
        <dbReference type="ARBA" id="ARBA00022989"/>
    </source>
</evidence>